<keyword evidence="3" id="KW-1185">Reference proteome</keyword>
<comment type="caution">
    <text evidence="2">The sequence shown here is derived from an EMBL/GenBank/DDBJ whole genome shotgun (WGS) entry which is preliminary data.</text>
</comment>
<dbReference type="RefSeq" id="WP_132197190.1">
    <property type="nucleotide sequence ID" value="NZ_SMKY01000043.1"/>
</dbReference>
<gene>
    <name evidence="2" type="ORF">E1293_12555</name>
</gene>
<keyword evidence="1" id="KW-0472">Membrane</keyword>
<evidence type="ECO:0000313" key="2">
    <source>
        <dbReference type="EMBL" id="TDD84623.1"/>
    </source>
</evidence>
<reference evidence="2 3" key="1">
    <citation type="submission" date="2019-03" db="EMBL/GenBank/DDBJ databases">
        <title>Draft genome sequences of novel Actinobacteria.</title>
        <authorList>
            <person name="Sahin N."/>
            <person name="Ay H."/>
            <person name="Saygin H."/>
        </authorList>
    </citation>
    <scope>NUCLEOTIDE SEQUENCE [LARGE SCALE GENOMIC DNA]</scope>
    <source>
        <strain evidence="2 3">DSM 45941</strain>
    </source>
</reference>
<dbReference type="Proteomes" id="UP000295578">
    <property type="component" value="Unassembled WGS sequence"/>
</dbReference>
<evidence type="ECO:0000313" key="3">
    <source>
        <dbReference type="Proteomes" id="UP000295578"/>
    </source>
</evidence>
<dbReference type="OrthoDB" id="9973222at2"/>
<organism evidence="2 3">
    <name type="scientific">Actinomadura darangshiensis</name>
    <dbReference type="NCBI Taxonomy" id="705336"/>
    <lineage>
        <taxon>Bacteria</taxon>
        <taxon>Bacillati</taxon>
        <taxon>Actinomycetota</taxon>
        <taxon>Actinomycetes</taxon>
        <taxon>Streptosporangiales</taxon>
        <taxon>Thermomonosporaceae</taxon>
        <taxon>Actinomadura</taxon>
    </lineage>
</organism>
<protein>
    <submittedName>
        <fullName evidence="2">Uncharacterized protein</fullName>
    </submittedName>
</protein>
<dbReference type="EMBL" id="SMKY01000043">
    <property type="protein sequence ID" value="TDD84623.1"/>
    <property type="molecule type" value="Genomic_DNA"/>
</dbReference>
<accession>A0A4R5BH07</accession>
<feature type="transmembrane region" description="Helical" evidence="1">
    <location>
        <begin position="12"/>
        <end position="35"/>
    </location>
</feature>
<name>A0A4R5BH07_9ACTN</name>
<feature type="transmembrane region" description="Helical" evidence="1">
    <location>
        <begin position="88"/>
        <end position="108"/>
    </location>
</feature>
<proteinExistence type="predicted"/>
<feature type="transmembrane region" description="Helical" evidence="1">
    <location>
        <begin position="55"/>
        <end position="76"/>
    </location>
</feature>
<evidence type="ECO:0000256" key="1">
    <source>
        <dbReference type="SAM" id="Phobius"/>
    </source>
</evidence>
<dbReference type="AlphaFoldDB" id="A0A4R5BH07"/>
<keyword evidence="1" id="KW-0812">Transmembrane</keyword>
<keyword evidence="1" id="KW-1133">Transmembrane helix</keyword>
<sequence length="112" mass="11297">MDQQQTDKVSLGAVLVVPVVFLLAGILVLFNLVVGALTDAGPDSCGTASCSGSPALAKVFVGIAVFSAVSALGTLFTLRPSRLPARGVLIAMALVVPVFADAVAFAAAPDWL</sequence>